<sequence length="37" mass="4352">MTDIKSRSTLSWNFFALSLFYVFTLNFETYIGKLTPV</sequence>
<dbReference type="AlphaFoldDB" id="A0A7I8LBW1"/>
<organism evidence="1 2">
    <name type="scientific">Spirodela intermedia</name>
    <name type="common">Intermediate duckweed</name>
    <dbReference type="NCBI Taxonomy" id="51605"/>
    <lineage>
        <taxon>Eukaryota</taxon>
        <taxon>Viridiplantae</taxon>
        <taxon>Streptophyta</taxon>
        <taxon>Embryophyta</taxon>
        <taxon>Tracheophyta</taxon>
        <taxon>Spermatophyta</taxon>
        <taxon>Magnoliopsida</taxon>
        <taxon>Liliopsida</taxon>
        <taxon>Araceae</taxon>
        <taxon>Lemnoideae</taxon>
        <taxon>Spirodela</taxon>
    </lineage>
</organism>
<gene>
    <name evidence="1" type="ORF">SI8410_14018249</name>
</gene>
<evidence type="ECO:0000313" key="2">
    <source>
        <dbReference type="Proteomes" id="UP000663760"/>
    </source>
</evidence>
<dbReference type="EMBL" id="LR746277">
    <property type="protein sequence ID" value="CAA7407571.1"/>
    <property type="molecule type" value="Genomic_DNA"/>
</dbReference>
<keyword evidence="2" id="KW-1185">Reference proteome</keyword>
<proteinExistence type="predicted"/>
<dbReference type="Proteomes" id="UP000663760">
    <property type="component" value="Chromosome 14"/>
</dbReference>
<name>A0A7I8LBW1_SPIIN</name>
<protein>
    <submittedName>
        <fullName evidence="1">Uncharacterized protein</fullName>
    </submittedName>
</protein>
<reference evidence="1" key="1">
    <citation type="submission" date="2020-02" db="EMBL/GenBank/DDBJ databases">
        <authorList>
            <person name="Scholz U."/>
            <person name="Mascher M."/>
            <person name="Fiebig A."/>
        </authorList>
    </citation>
    <scope>NUCLEOTIDE SEQUENCE</scope>
</reference>
<accession>A0A7I8LBW1</accession>
<evidence type="ECO:0000313" key="1">
    <source>
        <dbReference type="EMBL" id="CAA7407571.1"/>
    </source>
</evidence>